<sequence>MDNNNDNFFNWIIDQEVLNTSQQQQQQQEQTTSPGINTGLSPDQQCINNLLFHDWSDIHSSTTPLGNNPIQLSGSSSTTSTSSNESVKEQPTIRKQQQTQRSSTGTLKPFNPHGSTTDDATDNKLQPTTGRLDFRVSNNDDCQVTDSQLKKMTSKERRQLRNKISARNFRQRRKDYITSLEEQIEQLQNEKSQLKLEVKNVYGIVTKLQKENDQLRVDLLLSRQGMVTTTPTTSTSTVNHTVQQQHQQPINNNTTNATTTPDDMLASIPELTFTNTMSSPEDALFDTLDTDFHSNTSTSLSPPSSTDEMNNAASWDLVLPDATWLSHAAIPRWDWSRILDKSQARTNPTTLYDVRDTFQKYPLLAPALMSIVVGHTMSMSAEELMKTTAALIPLSNTVQQEEDDDARTLVSTSFDVKQQGVVSKTQSELTHELLQELFKASLQPTTIASITEKGEEKETVDQEEEQENEKTEGEKAKTTYKPCCPSQYIIPLFRSYACKVVTEFYNCVQQMDNCRKQLCPIQKYEQLTASSSSSSSSSTTTPRQQPLSSC</sequence>
<comment type="similarity">
    <text evidence="2">Belongs to the bZIP family.</text>
</comment>
<name>A0AAD5K8A3_9FUNG</name>
<dbReference type="InterPro" id="IPR004827">
    <property type="entry name" value="bZIP"/>
</dbReference>
<feature type="region of interest" description="Disordered" evidence="8">
    <location>
        <begin position="451"/>
        <end position="478"/>
    </location>
</feature>
<dbReference type="PANTHER" id="PTHR47416:SF8">
    <property type="entry name" value="BASIC-LEUCINE ZIPPER TRANSCRIPTION FACTOR E-RELATED"/>
    <property type="match status" value="1"/>
</dbReference>
<dbReference type="PROSITE" id="PS50217">
    <property type="entry name" value="BZIP"/>
    <property type="match status" value="1"/>
</dbReference>
<feature type="compositionally biased region" description="Low complexity" evidence="8">
    <location>
        <begin position="73"/>
        <end position="83"/>
    </location>
</feature>
<feature type="compositionally biased region" description="Polar residues" evidence="8">
    <location>
        <begin position="93"/>
        <end position="106"/>
    </location>
</feature>
<evidence type="ECO:0000256" key="4">
    <source>
        <dbReference type="ARBA" id="ARBA00023125"/>
    </source>
</evidence>
<comment type="subcellular location">
    <subcellularLocation>
        <location evidence="1">Nucleus</location>
    </subcellularLocation>
</comment>
<keyword evidence="5" id="KW-0804">Transcription</keyword>
<dbReference type="AlphaFoldDB" id="A0AAD5K8A3"/>
<organism evidence="10 11">
    <name type="scientific">Phascolomyces articulosus</name>
    <dbReference type="NCBI Taxonomy" id="60185"/>
    <lineage>
        <taxon>Eukaryota</taxon>
        <taxon>Fungi</taxon>
        <taxon>Fungi incertae sedis</taxon>
        <taxon>Mucoromycota</taxon>
        <taxon>Mucoromycotina</taxon>
        <taxon>Mucoromycetes</taxon>
        <taxon>Mucorales</taxon>
        <taxon>Lichtheimiaceae</taxon>
        <taxon>Phascolomyces</taxon>
    </lineage>
</organism>
<dbReference type="PANTHER" id="PTHR47416">
    <property type="entry name" value="BASIC-LEUCINE ZIPPER TRANSCRIPTION FACTOR F-RELATED"/>
    <property type="match status" value="1"/>
</dbReference>
<dbReference type="Proteomes" id="UP001209540">
    <property type="component" value="Unassembled WGS sequence"/>
</dbReference>
<feature type="domain" description="BZIP" evidence="9">
    <location>
        <begin position="152"/>
        <end position="215"/>
    </location>
</feature>
<evidence type="ECO:0000256" key="3">
    <source>
        <dbReference type="ARBA" id="ARBA00023015"/>
    </source>
</evidence>
<reference evidence="10" key="1">
    <citation type="journal article" date="2022" name="IScience">
        <title>Evolution of zygomycete secretomes and the origins of terrestrial fungal ecologies.</title>
        <authorList>
            <person name="Chang Y."/>
            <person name="Wang Y."/>
            <person name="Mondo S."/>
            <person name="Ahrendt S."/>
            <person name="Andreopoulos W."/>
            <person name="Barry K."/>
            <person name="Beard J."/>
            <person name="Benny G.L."/>
            <person name="Blankenship S."/>
            <person name="Bonito G."/>
            <person name="Cuomo C."/>
            <person name="Desiro A."/>
            <person name="Gervers K.A."/>
            <person name="Hundley H."/>
            <person name="Kuo A."/>
            <person name="LaButti K."/>
            <person name="Lang B.F."/>
            <person name="Lipzen A."/>
            <person name="O'Donnell K."/>
            <person name="Pangilinan J."/>
            <person name="Reynolds N."/>
            <person name="Sandor L."/>
            <person name="Smith M.E."/>
            <person name="Tsang A."/>
            <person name="Grigoriev I.V."/>
            <person name="Stajich J.E."/>
            <person name="Spatafora J.W."/>
        </authorList>
    </citation>
    <scope>NUCLEOTIDE SEQUENCE</scope>
    <source>
        <strain evidence="10">RSA 2281</strain>
    </source>
</reference>
<keyword evidence="4" id="KW-0238">DNA-binding</keyword>
<keyword evidence="7" id="KW-0175">Coiled coil</keyword>
<dbReference type="InterPro" id="IPR046347">
    <property type="entry name" value="bZIP_sf"/>
</dbReference>
<evidence type="ECO:0000313" key="11">
    <source>
        <dbReference type="Proteomes" id="UP001209540"/>
    </source>
</evidence>
<feature type="compositionally biased region" description="Basic and acidic residues" evidence="8">
    <location>
        <begin position="468"/>
        <end position="477"/>
    </location>
</feature>
<dbReference type="CDD" id="cd14810">
    <property type="entry name" value="bZIP_u1"/>
    <property type="match status" value="1"/>
</dbReference>
<gene>
    <name evidence="10" type="ORF">BDA99DRAFT_499937</name>
</gene>
<feature type="coiled-coil region" evidence="7">
    <location>
        <begin position="170"/>
        <end position="204"/>
    </location>
</feature>
<feature type="compositionally biased region" description="Polar residues" evidence="8">
    <location>
        <begin position="62"/>
        <end position="72"/>
    </location>
</feature>
<dbReference type="SMART" id="SM00338">
    <property type="entry name" value="BRLZ"/>
    <property type="match status" value="1"/>
</dbReference>
<dbReference type="GO" id="GO:0003700">
    <property type="term" value="F:DNA-binding transcription factor activity"/>
    <property type="evidence" value="ECO:0007669"/>
    <property type="project" value="InterPro"/>
</dbReference>
<dbReference type="PROSITE" id="PS00036">
    <property type="entry name" value="BZIP_BASIC"/>
    <property type="match status" value="1"/>
</dbReference>
<feature type="compositionally biased region" description="Polar residues" evidence="8">
    <location>
        <begin position="31"/>
        <end position="42"/>
    </location>
</feature>
<dbReference type="GO" id="GO:0003677">
    <property type="term" value="F:DNA binding"/>
    <property type="evidence" value="ECO:0007669"/>
    <property type="project" value="UniProtKB-KW"/>
</dbReference>
<evidence type="ECO:0000256" key="2">
    <source>
        <dbReference type="ARBA" id="ARBA00007163"/>
    </source>
</evidence>
<reference evidence="10" key="2">
    <citation type="submission" date="2023-02" db="EMBL/GenBank/DDBJ databases">
        <authorList>
            <consortium name="DOE Joint Genome Institute"/>
            <person name="Mondo S.J."/>
            <person name="Chang Y."/>
            <person name="Wang Y."/>
            <person name="Ahrendt S."/>
            <person name="Andreopoulos W."/>
            <person name="Barry K."/>
            <person name="Beard J."/>
            <person name="Benny G.L."/>
            <person name="Blankenship S."/>
            <person name="Bonito G."/>
            <person name="Cuomo C."/>
            <person name="Desiro A."/>
            <person name="Gervers K.A."/>
            <person name="Hundley H."/>
            <person name="Kuo A."/>
            <person name="LaButti K."/>
            <person name="Lang B.F."/>
            <person name="Lipzen A."/>
            <person name="O'Donnell K."/>
            <person name="Pangilinan J."/>
            <person name="Reynolds N."/>
            <person name="Sandor L."/>
            <person name="Smith M.W."/>
            <person name="Tsang A."/>
            <person name="Grigoriev I.V."/>
            <person name="Stajich J.E."/>
            <person name="Spatafora J.W."/>
        </authorList>
    </citation>
    <scope>NUCLEOTIDE SEQUENCE</scope>
    <source>
        <strain evidence="10">RSA 2281</strain>
    </source>
</reference>
<dbReference type="Gene3D" id="1.20.5.170">
    <property type="match status" value="1"/>
</dbReference>
<evidence type="ECO:0000313" key="10">
    <source>
        <dbReference type="EMBL" id="KAI9273070.1"/>
    </source>
</evidence>
<keyword evidence="3" id="KW-0805">Transcription regulation</keyword>
<keyword evidence="11" id="KW-1185">Reference proteome</keyword>
<protein>
    <recommendedName>
        <fullName evidence="9">BZIP domain-containing protein</fullName>
    </recommendedName>
</protein>
<dbReference type="EMBL" id="JAIXMP010000005">
    <property type="protein sequence ID" value="KAI9273070.1"/>
    <property type="molecule type" value="Genomic_DNA"/>
</dbReference>
<feature type="compositionally biased region" description="Low complexity" evidence="8">
    <location>
        <begin position="530"/>
        <end position="541"/>
    </location>
</feature>
<feature type="compositionally biased region" description="Polar residues" evidence="8">
    <location>
        <begin position="113"/>
        <end position="129"/>
    </location>
</feature>
<evidence type="ECO:0000256" key="5">
    <source>
        <dbReference type="ARBA" id="ARBA00023163"/>
    </source>
</evidence>
<keyword evidence="6" id="KW-0539">Nucleus</keyword>
<feature type="region of interest" description="Disordered" evidence="8">
    <location>
        <begin position="19"/>
        <end position="42"/>
    </location>
</feature>
<evidence type="ECO:0000256" key="6">
    <source>
        <dbReference type="ARBA" id="ARBA00023242"/>
    </source>
</evidence>
<dbReference type="SUPFAM" id="SSF57959">
    <property type="entry name" value="Leucine zipper domain"/>
    <property type="match status" value="1"/>
</dbReference>
<evidence type="ECO:0000256" key="8">
    <source>
        <dbReference type="SAM" id="MobiDB-lite"/>
    </source>
</evidence>
<dbReference type="Pfam" id="PF00170">
    <property type="entry name" value="bZIP_1"/>
    <property type="match status" value="1"/>
</dbReference>
<accession>A0AAD5K8A3</accession>
<feature type="region of interest" description="Disordered" evidence="8">
    <location>
        <begin position="62"/>
        <end position="138"/>
    </location>
</feature>
<evidence type="ECO:0000259" key="9">
    <source>
        <dbReference type="PROSITE" id="PS50217"/>
    </source>
</evidence>
<evidence type="ECO:0000256" key="1">
    <source>
        <dbReference type="ARBA" id="ARBA00004123"/>
    </source>
</evidence>
<dbReference type="GO" id="GO:0005634">
    <property type="term" value="C:nucleus"/>
    <property type="evidence" value="ECO:0007669"/>
    <property type="project" value="UniProtKB-SubCell"/>
</dbReference>
<evidence type="ECO:0000256" key="7">
    <source>
        <dbReference type="SAM" id="Coils"/>
    </source>
</evidence>
<proteinExistence type="inferred from homology"/>
<comment type="caution">
    <text evidence="10">The sequence shown here is derived from an EMBL/GenBank/DDBJ whole genome shotgun (WGS) entry which is preliminary data.</text>
</comment>
<feature type="region of interest" description="Disordered" evidence="8">
    <location>
        <begin position="530"/>
        <end position="550"/>
    </location>
</feature>